<dbReference type="InterPro" id="IPR011701">
    <property type="entry name" value="MFS"/>
</dbReference>
<dbReference type="CDD" id="cd17355">
    <property type="entry name" value="MFS_YcxA_like"/>
    <property type="match status" value="1"/>
</dbReference>
<feature type="non-terminal residue" evidence="3">
    <location>
        <position position="404"/>
    </location>
</feature>
<feature type="transmembrane region" description="Helical" evidence="1">
    <location>
        <begin position="50"/>
        <end position="70"/>
    </location>
</feature>
<evidence type="ECO:0000256" key="1">
    <source>
        <dbReference type="SAM" id="Phobius"/>
    </source>
</evidence>
<organism evidence="3">
    <name type="scientific">marine metagenome</name>
    <dbReference type="NCBI Taxonomy" id="408172"/>
    <lineage>
        <taxon>unclassified sequences</taxon>
        <taxon>metagenomes</taxon>
        <taxon>ecological metagenomes</taxon>
    </lineage>
</organism>
<dbReference type="InterPro" id="IPR036259">
    <property type="entry name" value="MFS_trans_sf"/>
</dbReference>
<dbReference type="AlphaFoldDB" id="A0A381V2J8"/>
<dbReference type="InterPro" id="IPR050327">
    <property type="entry name" value="Proton-linked_MCT"/>
</dbReference>
<feature type="transmembrane region" description="Helical" evidence="1">
    <location>
        <begin position="7"/>
        <end position="30"/>
    </location>
</feature>
<feature type="transmembrane region" description="Helical" evidence="1">
    <location>
        <begin position="101"/>
        <end position="123"/>
    </location>
</feature>
<feature type="transmembrane region" description="Helical" evidence="1">
    <location>
        <begin position="362"/>
        <end position="380"/>
    </location>
</feature>
<dbReference type="PANTHER" id="PTHR11360:SF290">
    <property type="entry name" value="MONOCARBOXYLATE MFS PERMEASE"/>
    <property type="match status" value="1"/>
</dbReference>
<keyword evidence="1" id="KW-0812">Transmembrane</keyword>
<keyword evidence="1" id="KW-1133">Transmembrane helix</keyword>
<feature type="transmembrane region" description="Helical" evidence="1">
    <location>
        <begin position="77"/>
        <end position="95"/>
    </location>
</feature>
<feature type="transmembrane region" description="Helical" evidence="1">
    <location>
        <begin position="319"/>
        <end position="341"/>
    </location>
</feature>
<dbReference type="SUPFAM" id="SSF103473">
    <property type="entry name" value="MFS general substrate transporter"/>
    <property type="match status" value="1"/>
</dbReference>
<evidence type="ECO:0000259" key="2">
    <source>
        <dbReference type="PROSITE" id="PS50850"/>
    </source>
</evidence>
<evidence type="ECO:0000313" key="3">
    <source>
        <dbReference type="EMBL" id="SVA34592.1"/>
    </source>
</evidence>
<name>A0A381V2J8_9ZZZZ</name>
<dbReference type="PROSITE" id="PS50850">
    <property type="entry name" value="MFS"/>
    <property type="match status" value="1"/>
</dbReference>
<feature type="transmembrane region" description="Helical" evidence="1">
    <location>
        <begin position="291"/>
        <end position="313"/>
    </location>
</feature>
<accession>A0A381V2J8</accession>
<dbReference type="Gene3D" id="1.20.1250.20">
    <property type="entry name" value="MFS general substrate transporter like domains"/>
    <property type="match status" value="2"/>
</dbReference>
<proteinExistence type="predicted"/>
<sequence>MFSRLYYGWWIVLGAILCNFAFLSVSQSAIGVFTLPMVDDLGWKVWQYTLGPSIAIGTGAFSSIVVGSILDKRGPKPLIFTGASVSAVCLVLLGIQSSLMVYLFVYLIAGFVGWNLFSPFVVNSAVNKWFIRKRGWALALGSSGISLGSLITPLILTGVVDTFGWRTGYFSLGVLILILVIPVSFFMRRTPEDHGLLPDGIDDYDDHGSSDMPESEFRPFNRSEAIKTGSFWLLVFGFTFIAAGLACVLIHAIPFSQESGFARTVGAIGISVNGLANLSSKPVWGFAMQRFHPRFLVVAAYTISSIGVFLMLVSGPISLIPMLLAGFFLYGFGFGGTIPLSESLWARYFGRAHIGSIRGITQPVRILGTAVAPVLVGLLFDVTDTYRPGFVLVIGALLLGAILV</sequence>
<dbReference type="EMBL" id="UINC01007686">
    <property type="protein sequence ID" value="SVA34592.1"/>
    <property type="molecule type" value="Genomic_DNA"/>
</dbReference>
<feature type="domain" description="Major facilitator superfamily (MFS) profile" evidence="2">
    <location>
        <begin position="12"/>
        <end position="404"/>
    </location>
</feature>
<feature type="transmembrane region" description="Helical" evidence="1">
    <location>
        <begin position="386"/>
        <end position="403"/>
    </location>
</feature>
<dbReference type="InterPro" id="IPR020846">
    <property type="entry name" value="MFS_dom"/>
</dbReference>
<gene>
    <name evidence="3" type="ORF">METZ01_LOCUS87446</name>
</gene>
<feature type="transmembrane region" description="Helical" evidence="1">
    <location>
        <begin position="231"/>
        <end position="254"/>
    </location>
</feature>
<reference evidence="3" key="1">
    <citation type="submission" date="2018-05" db="EMBL/GenBank/DDBJ databases">
        <authorList>
            <person name="Lanie J.A."/>
            <person name="Ng W.-L."/>
            <person name="Kazmierczak K.M."/>
            <person name="Andrzejewski T.M."/>
            <person name="Davidsen T.M."/>
            <person name="Wayne K.J."/>
            <person name="Tettelin H."/>
            <person name="Glass J.I."/>
            <person name="Rusch D."/>
            <person name="Podicherti R."/>
            <person name="Tsui H.-C.T."/>
            <person name="Winkler M.E."/>
        </authorList>
    </citation>
    <scope>NUCLEOTIDE SEQUENCE</scope>
</reference>
<dbReference type="PANTHER" id="PTHR11360">
    <property type="entry name" value="MONOCARBOXYLATE TRANSPORTER"/>
    <property type="match status" value="1"/>
</dbReference>
<dbReference type="Pfam" id="PF07690">
    <property type="entry name" value="MFS_1"/>
    <property type="match status" value="1"/>
</dbReference>
<dbReference type="GO" id="GO:0022857">
    <property type="term" value="F:transmembrane transporter activity"/>
    <property type="evidence" value="ECO:0007669"/>
    <property type="project" value="InterPro"/>
</dbReference>
<feature type="transmembrane region" description="Helical" evidence="1">
    <location>
        <begin position="135"/>
        <end position="156"/>
    </location>
</feature>
<protein>
    <recommendedName>
        <fullName evidence="2">Major facilitator superfamily (MFS) profile domain-containing protein</fullName>
    </recommendedName>
</protein>
<keyword evidence="1" id="KW-0472">Membrane</keyword>
<feature type="transmembrane region" description="Helical" evidence="1">
    <location>
        <begin position="168"/>
        <end position="187"/>
    </location>
</feature>
<feature type="transmembrane region" description="Helical" evidence="1">
    <location>
        <begin position="260"/>
        <end position="279"/>
    </location>
</feature>